<protein>
    <submittedName>
        <fullName evidence="2">Uncharacterized protein</fullName>
    </submittedName>
</protein>
<gene>
    <name evidence="2" type="ORF">SY89_02160</name>
</gene>
<proteinExistence type="predicted"/>
<organism evidence="2 3">
    <name type="scientific">Halolamina pelagica</name>
    <dbReference type="NCBI Taxonomy" id="699431"/>
    <lineage>
        <taxon>Archaea</taxon>
        <taxon>Methanobacteriati</taxon>
        <taxon>Methanobacteriota</taxon>
        <taxon>Stenosarchaea group</taxon>
        <taxon>Halobacteria</taxon>
        <taxon>Halobacteriales</taxon>
        <taxon>Haloferacaceae</taxon>
    </lineage>
</organism>
<comment type="caution">
    <text evidence="2">The sequence shown here is derived from an EMBL/GenBank/DDBJ whole genome shotgun (WGS) entry which is preliminary data.</text>
</comment>
<name>A0A0P7I399_9EURY</name>
<dbReference type="OrthoDB" id="238714at2157"/>
<evidence type="ECO:0000256" key="1">
    <source>
        <dbReference type="SAM" id="Phobius"/>
    </source>
</evidence>
<dbReference type="STRING" id="699431.SY89_02160"/>
<dbReference type="Pfam" id="PF23922">
    <property type="entry name" value="DUF7261"/>
    <property type="match status" value="1"/>
</dbReference>
<keyword evidence="1" id="KW-0812">Transmembrane</keyword>
<reference evidence="3" key="1">
    <citation type="submission" date="2013-11" db="EMBL/GenBank/DDBJ databases">
        <authorList>
            <person name="Hoang H.T."/>
            <person name="Killian M.L."/>
            <person name="Madson D.M."/>
            <person name="Arruda P.H.E."/>
            <person name="Sun D."/>
            <person name="Schwartz K.J."/>
            <person name="Yoon K."/>
        </authorList>
    </citation>
    <scope>NUCLEOTIDE SEQUENCE [LARGE SCALE GENOMIC DNA]</scope>
    <source>
        <strain evidence="3">CDK2</strain>
    </source>
</reference>
<sequence length="315" mass="32824">MADVDDRGQLLLVGALTLAVMLVALAVLLNAAIYTGNVATRDAGTGAGEAIEYENEATTMAQASIDGVDGDTYAAVRSNFTDSVTGWSELAHTHSGASLTSTNLTTVDMTNGSRIAQQTDRNFTDDNGNSTWTVAEDSHVRAFRLNVTQGDLASSATDAFQVTFNDGTDEWGVFVHSDGSGNVAVTVEDETDTEVGDGCTVDPGADDRVVVDITAGTVAGEDCPELRFFGNLSGTYTVGYVDALDGSDNEQVNGTYSLVVDEPTSSLVTGADEDAGAPTVSPALYSADLNVTYRSADLFYQSEFRVAPGEAGADD</sequence>
<dbReference type="EMBL" id="LGUC01000001">
    <property type="protein sequence ID" value="KPN31414.1"/>
    <property type="molecule type" value="Genomic_DNA"/>
</dbReference>
<evidence type="ECO:0000313" key="3">
    <source>
        <dbReference type="Proteomes" id="UP000050535"/>
    </source>
</evidence>
<accession>A0A0P7I399</accession>
<dbReference type="InterPro" id="IPR055685">
    <property type="entry name" value="DUF7261"/>
</dbReference>
<dbReference type="RefSeq" id="WP_054584030.1">
    <property type="nucleotide sequence ID" value="NZ_LGUC01000001.1"/>
</dbReference>
<keyword evidence="3" id="KW-1185">Reference proteome</keyword>
<dbReference type="Proteomes" id="UP000050535">
    <property type="component" value="Unassembled WGS sequence"/>
</dbReference>
<evidence type="ECO:0000313" key="2">
    <source>
        <dbReference type="EMBL" id="KPN31414.1"/>
    </source>
</evidence>
<keyword evidence="1" id="KW-0472">Membrane</keyword>
<dbReference type="AlphaFoldDB" id="A0A0P7I399"/>
<keyword evidence="1" id="KW-1133">Transmembrane helix</keyword>
<feature type="transmembrane region" description="Helical" evidence="1">
    <location>
        <begin position="12"/>
        <end position="34"/>
    </location>
</feature>